<gene>
    <name evidence="1" type="ORF">PV08_06426</name>
</gene>
<dbReference type="HOGENOM" id="CLU_2109047_0_0_1"/>
<dbReference type="Proteomes" id="UP000053328">
    <property type="component" value="Unassembled WGS sequence"/>
</dbReference>
<dbReference type="RefSeq" id="XP_016236591.1">
    <property type="nucleotide sequence ID" value="XM_016380764.1"/>
</dbReference>
<dbReference type="GeneID" id="27333509"/>
<dbReference type="AlphaFoldDB" id="A0A0D2BCM9"/>
<organism evidence="1 2">
    <name type="scientific">Exophiala spinifera</name>
    <dbReference type="NCBI Taxonomy" id="91928"/>
    <lineage>
        <taxon>Eukaryota</taxon>
        <taxon>Fungi</taxon>
        <taxon>Dikarya</taxon>
        <taxon>Ascomycota</taxon>
        <taxon>Pezizomycotina</taxon>
        <taxon>Eurotiomycetes</taxon>
        <taxon>Chaetothyriomycetidae</taxon>
        <taxon>Chaetothyriales</taxon>
        <taxon>Herpotrichiellaceae</taxon>
        <taxon>Exophiala</taxon>
    </lineage>
</organism>
<sequence length="115" mass="12885">MDHMLPSPGASNTLSFPQETLQLREFPPLTSTVSYAVLGDYWNGEYHSGITLLAKFADVGGETNESHEWLELRQSESKTSIDNGFVDRLRYSSVTNVDSILSLLICMLACDRVWI</sequence>
<name>A0A0D2BCM9_9EURO</name>
<dbReference type="VEuPathDB" id="FungiDB:PV08_06426"/>
<accession>A0A0D2BCM9</accession>
<proteinExistence type="predicted"/>
<evidence type="ECO:0000313" key="1">
    <source>
        <dbReference type="EMBL" id="KIW16375.1"/>
    </source>
</evidence>
<protein>
    <submittedName>
        <fullName evidence="1">Uncharacterized protein</fullName>
    </submittedName>
</protein>
<reference evidence="1 2" key="1">
    <citation type="submission" date="2015-01" db="EMBL/GenBank/DDBJ databases">
        <title>The Genome Sequence of Exophiala spinifera CBS89968.</title>
        <authorList>
            <consortium name="The Broad Institute Genomics Platform"/>
            <person name="Cuomo C."/>
            <person name="de Hoog S."/>
            <person name="Gorbushina A."/>
            <person name="Stielow B."/>
            <person name="Teixiera M."/>
            <person name="Abouelleil A."/>
            <person name="Chapman S.B."/>
            <person name="Priest M."/>
            <person name="Young S.K."/>
            <person name="Wortman J."/>
            <person name="Nusbaum C."/>
            <person name="Birren B."/>
        </authorList>
    </citation>
    <scope>NUCLEOTIDE SEQUENCE [LARGE SCALE GENOMIC DNA]</scope>
    <source>
        <strain evidence="1 2">CBS 89968</strain>
    </source>
</reference>
<keyword evidence="2" id="KW-1185">Reference proteome</keyword>
<dbReference type="EMBL" id="KN847495">
    <property type="protein sequence ID" value="KIW16375.1"/>
    <property type="molecule type" value="Genomic_DNA"/>
</dbReference>
<evidence type="ECO:0000313" key="2">
    <source>
        <dbReference type="Proteomes" id="UP000053328"/>
    </source>
</evidence>